<dbReference type="InterPro" id="IPR009056">
    <property type="entry name" value="Cyt_c-like_dom"/>
</dbReference>
<protein>
    <submittedName>
        <fullName evidence="8">DUF1592 domain-containing protein</fullName>
    </submittedName>
</protein>
<keyword evidence="9" id="KW-1185">Reference proteome</keyword>
<dbReference type="InterPro" id="IPR013043">
    <property type="entry name" value="DUF1595"/>
</dbReference>
<dbReference type="InterPro" id="IPR036909">
    <property type="entry name" value="Cyt_c-like_dom_sf"/>
</dbReference>
<reference evidence="8 9" key="1">
    <citation type="submission" date="2020-10" db="EMBL/GenBank/DDBJ databases">
        <title>Wide distribution of Phycisphaera-like planctomycetes from WD2101 soil group in peatlands and genome analysis of the first cultivated representative.</title>
        <authorList>
            <person name="Dedysh S.N."/>
            <person name="Beletsky A.V."/>
            <person name="Ivanova A."/>
            <person name="Kulichevskaya I.S."/>
            <person name="Suzina N.E."/>
            <person name="Philippov D.A."/>
            <person name="Rakitin A.L."/>
            <person name="Mardanov A.V."/>
            <person name="Ravin N.V."/>
        </authorList>
    </citation>
    <scope>NUCLEOTIDE SEQUENCE [LARGE SCALE GENOMIC DNA]</scope>
    <source>
        <strain evidence="8 9">M1803</strain>
    </source>
</reference>
<evidence type="ECO:0000256" key="3">
    <source>
        <dbReference type="ARBA" id="ARBA00023004"/>
    </source>
</evidence>
<dbReference type="Proteomes" id="UP000593765">
    <property type="component" value="Chromosome"/>
</dbReference>
<gene>
    <name evidence="8" type="ORF">IPV69_05675</name>
</gene>
<name>A0A7M2WZC0_9BACT</name>
<dbReference type="RefSeq" id="WP_206293952.1">
    <property type="nucleotide sequence ID" value="NZ_CP063458.1"/>
</dbReference>
<keyword evidence="2 4" id="KW-0479">Metal-binding</keyword>
<dbReference type="InterPro" id="IPR013036">
    <property type="entry name" value="DUF1587"/>
</dbReference>
<organism evidence="8 9">
    <name type="scientific">Humisphaera borealis</name>
    <dbReference type="NCBI Taxonomy" id="2807512"/>
    <lineage>
        <taxon>Bacteria</taxon>
        <taxon>Pseudomonadati</taxon>
        <taxon>Planctomycetota</taxon>
        <taxon>Phycisphaerae</taxon>
        <taxon>Tepidisphaerales</taxon>
        <taxon>Tepidisphaeraceae</taxon>
        <taxon>Humisphaera</taxon>
    </lineage>
</organism>
<feature type="region of interest" description="Disordered" evidence="5">
    <location>
        <begin position="30"/>
        <end position="50"/>
    </location>
</feature>
<dbReference type="GO" id="GO:0020037">
    <property type="term" value="F:heme binding"/>
    <property type="evidence" value="ECO:0007669"/>
    <property type="project" value="InterPro"/>
</dbReference>
<dbReference type="Pfam" id="PF07624">
    <property type="entry name" value="PSD2"/>
    <property type="match status" value="1"/>
</dbReference>
<dbReference type="Pfam" id="PF13442">
    <property type="entry name" value="Cytochrome_CBB3"/>
    <property type="match status" value="1"/>
</dbReference>
<dbReference type="EMBL" id="CP063458">
    <property type="protein sequence ID" value="QOV90848.1"/>
    <property type="molecule type" value="Genomic_DNA"/>
</dbReference>
<evidence type="ECO:0000313" key="8">
    <source>
        <dbReference type="EMBL" id="QOV90848.1"/>
    </source>
</evidence>
<accession>A0A7M2WZC0</accession>
<dbReference type="InterPro" id="IPR013042">
    <property type="entry name" value="DUF1592"/>
</dbReference>
<dbReference type="GO" id="GO:0009055">
    <property type="term" value="F:electron transfer activity"/>
    <property type="evidence" value="ECO:0007669"/>
    <property type="project" value="InterPro"/>
</dbReference>
<dbReference type="SUPFAM" id="SSF46626">
    <property type="entry name" value="Cytochrome c"/>
    <property type="match status" value="1"/>
</dbReference>
<dbReference type="GO" id="GO:0046872">
    <property type="term" value="F:metal ion binding"/>
    <property type="evidence" value="ECO:0007669"/>
    <property type="project" value="UniProtKB-KW"/>
</dbReference>
<evidence type="ECO:0000256" key="4">
    <source>
        <dbReference type="PROSITE-ProRule" id="PRU00433"/>
    </source>
</evidence>
<keyword evidence="3 4" id="KW-0408">Iron</keyword>
<sequence>MKISTRSTFLSFVALTIGISLIAIAAAGDTPTSTPAATPPPNIAEEPAGPDVTRGRALLTQYCTDCHNEKKTKGKLNLAAVGHDPARPEFAHAWRQGVGRVRQLEMPPEDAPQPTPAEREALLAWMQWNLDRIAATATPSAGRVTARRLNRLEYRNTIRDLLGVTFDPLTFDPTRDFPADGAGYGFDNIGDVLSVSPLHLEQYLFAAEQILDRAIVIEGFDGPRTRRFDAKDLRVTGIGTFAGADPAAGGLWTPRGWSADVDIRQPGDYLLRAEIVSEQANRKQAQMAYMLDGGKLEKFTLTREGKASRTERRVKLGKGPQQVAVAYLHEQNKPNFEPADGANGGFTVGYLELVGPVGIARDTAPATHKAVFVAQPAEGGKSRRQAAGEVVAAFATRAFRRPVTPAEVERYVKLFDAADIDGETFEAAVRVPLTAILVSPHFLYRIEPDRPPQTPGGDYALNGYELASRLSYFIWSSMPDAELLRVAAEGRMTDPAVLEQQARRMIADPRADVLGEAFATQWLQVRGVETLPQPDPKQFGKLGTVLKDAMRAEPVMLFQHILRTGRPLTDLLDPDYTFLNEELAKHYKLDGVKGKEMRLVKLSDARRGGVLTMAGVLAVTSHPDRTSPVRRGKWVLDAILGAPPPPPPPDVGELPPGEVSKDGKPQQVSLKQRLDQHRSAASCAACHKRMDPLGFALENYDAVGRWRDKDGKLLVDAAGLLPDGRPLNGPLELKKMMLADRDAFTACAAEKLLTFALGRGVEESDRSVIEEAAKATAGDGYRLDRLVVEIVKSRPFRYRQTPPPAAATTQPTR</sequence>
<keyword evidence="1 4" id="KW-0349">Heme</keyword>
<dbReference type="PROSITE" id="PS51007">
    <property type="entry name" value="CYTC"/>
    <property type="match status" value="1"/>
</dbReference>
<dbReference type="AlphaFoldDB" id="A0A7M2WZC0"/>
<dbReference type="InterPro" id="IPR011478">
    <property type="entry name" value="DUF1585"/>
</dbReference>
<evidence type="ECO:0000259" key="7">
    <source>
        <dbReference type="PROSITE" id="PS51007"/>
    </source>
</evidence>
<feature type="domain" description="Cytochrome c" evidence="7">
    <location>
        <begin position="50"/>
        <end position="165"/>
    </location>
</feature>
<dbReference type="InterPro" id="IPR013039">
    <property type="entry name" value="DUF1588"/>
</dbReference>
<evidence type="ECO:0000256" key="1">
    <source>
        <dbReference type="ARBA" id="ARBA00022617"/>
    </source>
</evidence>
<feature type="chain" id="PRO_5034093366" evidence="6">
    <location>
        <begin position="26"/>
        <end position="813"/>
    </location>
</feature>
<dbReference type="Gene3D" id="1.10.760.10">
    <property type="entry name" value="Cytochrome c-like domain"/>
    <property type="match status" value="1"/>
</dbReference>
<proteinExistence type="predicted"/>
<evidence type="ECO:0000256" key="6">
    <source>
        <dbReference type="SAM" id="SignalP"/>
    </source>
</evidence>
<dbReference type="Pfam" id="PF07637">
    <property type="entry name" value="PSD5"/>
    <property type="match status" value="1"/>
</dbReference>
<feature type="region of interest" description="Disordered" evidence="5">
    <location>
        <begin position="640"/>
        <end position="668"/>
    </location>
</feature>
<dbReference type="Pfam" id="PF07627">
    <property type="entry name" value="PSCyt3"/>
    <property type="match status" value="1"/>
</dbReference>
<keyword evidence="6" id="KW-0732">Signal</keyword>
<evidence type="ECO:0000256" key="2">
    <source>
        <dbReference type="ARBA" id="ARBA00022723"/>
    </source>
</evidence>
<evidence type="ECO:0000313" key="9">
    <source>
        <dbReference type="Proteomes" id="UP000593765"/>
    </source>
</evidence>
<dbReference type="Pfam" id="PF07626">
    <property type="entry name" value="PSD3"/>
    <property type="match status" value="1"/>
</dbReference>
<dbReference type="KEGG" id="hbs:IPV69_05675"/>
<evidence type="ECO:0000256" key="5">
    <source>
        <dbReference type="SAM" id="MobiDB-lite"/>
    </source>
</evidence>
<feature type="signal peptide" evidence="6">
    <location>
        <begin position="1"/>
        <end position="25"/>
    </location>
</feature>
<dbReference type="Pfam" id="PF07631">
    <property type="entry name" value="PSD4"/>
    <property type="match status" value="1"/>
</dbReference>